<dbReference type="EMBL" id="BJLH01000001">
    <property type="protein sequence ID" value="GEA58873.1"/>
    <property type="molecule type" value="Genomic_DNA"/>
</dbReference>
<keyword evidence="2" id="KW-1185">Reference proteome</keyword>
<name>A0A4Y3IHC5_9VIBR</name>
<gene>
    <name evidence="1" type="ORF">VCO01S_00660</name>
</gene>
<comment type="caution">
    <text evidence="1">The sequence shown here is derived from an EMBL/GenBank/DDBJ whole genome shotgun (WGS) entry which is preliminary data.</text>
</comment>
<organism evidence="1 2">
    <name type="scientific">Vibrio comitans NBRC 102076</name>
    <dbReference type="NCBI Taxonomy" id="1219078"/>
    <lineage>
        <taxon>Bacteria</taxon>
        <taxon>Pseudomonadati</taxon>
        <taxon>Pseudomonadota</taxon>
        <taxon>Gammaproteobacteria</taxon>
        <taxon>Vibrionales</taxon>
        <taxon>Vibrionaceae</taxon>
        <taxon>Vibrio</taxon>
    </lineage>
</organism>
<dbReference type="AlphaFoldDB" id="A0A4Y3IHC5"/>
<evidence type="ECO:0000313" key="1">
    <source>
        <dbReference type="EMBL" id="GEA58873.1"/>
    </source>
</evidence>
<sequence length="165" mass="18849">MPAAHANFLNAITVLQTRLEKHPSDSDKILVSALDAWDCYVKALASELLVEKYGEALSTDLGSVMQTRLNNDIADYDFFDSQTIRVLFKNYFSVDITQYWSIVGVRNAEEACQKLDRYQFERYQVEHCSECNVTPLHGFTDNPQCALLLIVNLGKATQEFIERCR</sequence>
<accession>A0A4Y3IHC5</accession>
<evidence type="ECO:0000313" key="2">
    <source>
        <dbReference type="Proteomes" id="UP000318242"/>
    </source>
</evidence>
<dbReference type="OrthoDB" id="9134022at2"/>
<protein>
    <submittedName>
        <fullName evidence="1">Uncharacterized protein</fullName>
    </submittedName>
</protein>
<dbReference type="RefSeq" id="WP_141268294.1">
    <property type="nucleotide sequence ID" value="NZ_BJLH01000001.1"/>
</dbReference>
<proteinExistence type="predicted"/>
<dbReference type="Proteomes" id="UP000318242">
    <property type="component" value="Unassembled WGS sequence"/>
</dbReference>
<reference evidence="1 2" key="1">
    <citation type="submission" date="2019-06" db="EMBL/GenBank/DDBJ databases">
        <title>Whole genome shotgun sequence of Vibrio comitans NBRC 102076.</title>
        <authorList>
            <person name="Hosoyama A."/>
            <person name="Uohara A."/>
            <person name="Ohji S."/>
            <person name="Ichikawa N."/>
        </authorList>
    </citation>
    <scope>NUCLEOTIDE SEQUENCE [LARGE SCALE GENOMIC DNA]</scope>
    <source>
        <strain evidence="1 2">NBRC 102076</strain>
    </source>
</reference>